<name>A0A8H4TE08_9HYPO</name>
<dbReference type="InterPro" id="IPR011701">
    <property type="entry name" value="MFS"/>
</dbReference>
<evidence type="ECO:0000256" key="3">
    <source>
        <dbReference type="ARBA" id="ARBA00022989"/>
    </source>
</evidence>
<feature type="transmembrane region" description="Helical" evidence="7">
    <location>
        <begin position="120"/>
        <end position="139"/>
    </location>
</feature>
<keyword evidence="4 7" id="KW-0472">Membrane</keyword>
<dbReference type="EMBL" id="JABEXW010000761">
    <property type="protein sequence ID" value="KAF4956039.1"/>
    <property type="molecule type" value="Genomic_DNA"/>
</dbReference>
<feature type="domain" description="Major facilitator superfamily (MFS) profile" evidence="8">
    <location>
        <begin position="46"/>
        <end position="336"/>
    </location>
</feature>
<dbReference type="GO" id="GO:0022857">
    <property type="term" value="F:transmembrane transporter activity"/>
    <property type="evidence" value="ECO:0007669"/>
    <property type="project" value="InterPro"/>
</dbReference>
<evidence type="ECO:0000313" key="10">
    <source>
        <dbReference type="Proteomes" id="UP000622797"/>
    </source>
</evidence>
<reference evidence="9" key="2">
    <citation type="submission" date="2020-05" db="EMBL/GenBank/DDBJ databases">
        <authorList>
            <person name="Kim H.-S."/>
            <person name="Proctor R.H."/>
            <person name="Brown D.W."/>
        </authorList>
    </citation>
    <scope>NUCLEOTIDE SEQUENCE</scope>
    <source>
        <strain evidence="9">NRRL 20472</strain>
    </source>
</reference>
<sequence length="336" mass="36570">MANSLSATGASIPTLPKQDITSSDDPEAMSVLDLERLRRSRPKLLSSALGECGFVLSTIGSLMMSEYFISGFNVVLPQVSEALDIPESLRTWPAGVPSLTTAALLLPFARLSDQYGARGVFIGGHVWLLVWSIVCGFSQKSTMLIICRAMQGIGGGAFMPTSVSLLSNTYRPGPRKNLVFGLYGAVGCLGFYLGILMAGVCAQFINWSWFFWLGAICEAIVLICGILTVPKTFGHGNSMIRMDWYGLFTVVPGLCLIIFALTDGGHAPDGWRSPRIYTTFTVGALLLLAAVYIEGWVSKQPLLPAELFQVKYMRRITFGLLCTYGVFGLFLFYGTF</sequence>
<evidence type="ECO:0000256" key="6">
    <source>
        <dbReference type="SAM" id="MobiDB-lite"/>
    </source>
</evidence>
<feature type="transmembrane region" description="Helical" evidence="7">
    <location>
        <begin position="211"/>
        <end position="230"/>
    </location>
</feature>
<evidence type="ECO:0000256" key="1">
    <source>
        <dbReference type="ARBA" id="ARBA00004141"/>
    </source>
</evidence>
<evidence type="ECO:0000256" key="2">
    <source>
        <dbReference type="ARBA" id="ARBA00022692"/>
    </source>
</evidence>
<dbReference type="InterPro" id="IPR020846">
    <property type="entry name" value="MFS_dom"/>
</dbReference>
<evidence type="ECO:0000259" key="8">
    <source>
        <dbReference type="PROSITE" id="PS50850"/>
    </source>
</evidence>
<dbReference type="PROSITE" id="PS50850">
    <property type="entry name" value="MFS"/>
    <property type="match status" value="1"/>
</dbReference>
<evidence type="ECO:0000256" key="5">
    <source>
        <dbReference type="ARBA" id="ARBA00023180"/>
    </source>
</evidence>
<gene>
    <name evidence="9" type="ORF">FSARC_11691</name>
</gene>
<dbReference type="PANTHER" id="PTHR42718:SF11">
    <property type="entry name" value="MAJOR FACILITATOR SUPERFAMILY (MFS) PROFILE DOMAIN-CONTAINING PROTEIN"/>
    <property type="match status" value="1"/>
</dbReference>
<dbReference type="AlphaFoldDB" id="A0A8H4TE08"/>
<comment type="caution">
    <text evidence="9">The sequence shown here is derived from an EMBL/GenBank/DDBJ whole genome shotgun (WGS) entry which is preliminary data.</text>
</comment>
<evidence type="ECO:0000256" key="7">
    <source>
        <dbReference type="SAM" id="Phobius"/>
    </source>
</evidence>
<feature type="compositionally biased region" description="Polar residues" evidence="6">
    <location>
        <begin position="1"/>
        <end position="11"/>
    </location>
</feature>
<protein>
    <recommendedName>
        <fullName evidence="8">Major facilitator superfamily (MFS) profile domain-containing protein</fullName>
    </recommendedName>
</protein>
<organism evidence="9 10">
    <name type="scientific">Fusarium sarcochroum</name>
    <dbReference type="NCBI Taxonomy" id="1208366"/>
    <lineage>
        <taxon>Eukaryota</taxon>
        <taxon>Fungi</taxon>
        <taxon>Dikarya</taxon>
        <taxon>Ascomycota</taxon>
        <taxon>Pezizomycotina</taxon>
        <taxon>Sordariomycetes</taxon>
        <taxon>Hypocreomycetidae</taxon>
        <taxon>Hypocreales</taxon>
        <taxon>Nectriaceae</taxon>
        <taxon>Fusarium</taxon>
        <taxon>Fusarium lateritium species complex</taxon>
    </lineage>
</organism>
<keyword evidence="10" id="KW-1185">Reference proteome</keyword>
<keyword evidence="5" id="KW-0325">Glycoprotein</keyword>
<feature type="transmembrane region" description="Helical" evidence="7">
    <location>
        <begin position="242"/>
        <end position="261"/>
    </location>
</feature>
<accession>A0A8H4TE08</accession>
<dbReference type="Pfam" id="PF07690">
    <property type="entry name" value="MFS_1"/>
    <property type="match status" value="1"/>
</dbReference>
<evidence type="ECO:0000313" key="9">
    <source>
        <dbReference type="EMBL" id="KAF4956039.1"/>
    </source>
</evidence>
<feature type="transmembrane region" description="Helical" evidence="7">
    <location>
        <begin position="316"/>
        <end position="334"/>
    </location>
</feature>
<proteinExistence type="predicted"/>
<feature type="transmembrane region" description="Helical" evidence="7">
    <location>
        <begin position="145"/>
        <end position="166"/>
    </location>
</feature>
<keyword evidence="3 7" id="KW-1133">Transmembrane helix</keyword>
<dbReference type="GO" id="GO:0016020">
    <property type="term" value="C:membrane"/>
    <property type="evidence" value="ECO:0007669"/>
    <property type="project" value="UniProtKB-SubCell"/>
</dbReference>
<dbReference type="Proteomes" id="UP000622797">
    <property type="component" value="Unassembled WGS sequence"/>
</dbReference>
<feature type="region of interest" description="Disordered" evidence="6">
    <location>
        <begin position="1"/>
        <end position="25"/>
    </location>
</feature>
<dbReference type="PANTHER" id="PTHR42718">
    <property type="entry name" value="MAJOR FACILITATOR SUPERFAMILY MULTIDRUG TRANSPORTER MFSC"/>
    <property type="match status" value="1"/>
</dbReference>
<dbReference type="Gene3D" id="1.20.1720.10">
    <property type="entry name" value="Multidrug resistance protein D"/>
    <property type="match status" value="1"/>
</dbReference>
<feature type="transmembrane region" description="Helical" evidence="7">
    <location>
        <begin position="178"/>
        <end position="205"/>
    </location>
</feature>
<feature type="transmembrane region" description="Helical" evidence="7">
    <location>
        <begin position="276"/>
        <end position="295"/>
    </location>
</feature>
<keyword evidence="2 7" id="KW-0812">Transmembrane</keyword>
<dbReference type="InterPro" id="IPR036259">
    <property type="entry name" value="MFS_trans_sf"/>
</dbReference>
<dbReference type="SUPFAM" id="SSF103473">
    <property type="entry name" value="MFS general substrate transporter"/>
    <property type="match status" value="1"/>
</dbReference>
<reference evidence="9" key="1">
    <citation type="journal article" date="2020" name="BMC Genomics">
        <title>Correction to: Identification and distribution of gene clusters required for synthesis of sphingolipid metabolism inhibitors in diverse species of the filamentous fungus Fusarium.</title>
        <authorList>
            <person name="Kim H.S."/>
            <person name="Lohmar J.M."/>
            <person name="Busman M."/>
            <person name="Brown D.W."/>
            <person name="Naumann T.A."/>
            <person name="Divon H.H."/>
            <person name="Lysoe E."/>
            <person name="Uhlig S."/>
            <person name="Proctor R.H."/>
        </authorList>
    </citation>
    <scope>NUCLEOTIDE SEQUENCE</scope>
    <source>
        <strain evidence="9">NRRL 20472</strain>
    </source>
</reference>
<evidence type="ECO:0000256" key="4">
    <source>
        <dbReference type="ARBA" id="ARBA00023136"/>
    </source>
</evidence>
<comment type="subcellular location">
    <subcellularLocation>
        <location evidence="1">Membrane</location>
        <topology evidence="1">Multi-pass membrane protein</topology>
    </subcellularLocation>
</comment>
<dbReference type="OrthoDB" id="5086884at2759"/>